<sequence length="197" mass="22014">MSETAAPIGLSWAPKLPSLATTSGGGKTNPAPKPSTALGSLWKPASELVGGLFVPPNDPRKANKLARKNVKDTAGKGWFDMPAPTITPELKKDLEILQLRHVMDPKRHFKRAGKSKALPKYFQIGTIVESPSEFYSGRLTKKERKTTLADELLSDESLKRYRKRKVREIQESRTPGGNQKWKNKGKQTLKRAKDRRK</sequence>
<feature type="compositionally biased region" description="Basic residues" evidence="3">
    <location>
        <begin position="181"/>
        <end position="197"/>
    </location>
</feature>
<comment type="subcellular location">
    <subcellularLocation>
        <location evidence="1">Nucleus</location>
        <location evidence="1">Nucleolus</location>
    </subcellularLocation>
</comment>
<gene>
    <name evidence="5" type="ORF">HU200_004029</name>
</gene>
<evidence type="ECO:0000256" key="2">
    <source>
        <dbReference type="ARBA" id="ARBA00023242"/>
    </source>
</evidence>
<dbReference type="GO" id="GO:0006396">
    <property type="term" value="P:RNA processing"/>
    <property type="evidence" value="ECO:0007669"/>
    <property type="project" value="TreeGrafter"/>
</dbReference>
<dbReference type="OrthoDB" id="427886at2759"/>
<organism evidence="5 6">
    <name type="scientific">Digitaria exilis</name>
    <dbReference type="NCBI Taxonomy" id="1010633"/>
    <lineage>
        <taxon>Eukaryota</taxon>
        <taxon>Viridiplantae</taxon>
        <taxon>Streptophyta</taxon>
        <taxon>Embryophyta</taxon>
        <taxon>Tracheophyta</taxon>
        <taxon>Spermatophyta</taxon>
        <taxon>Magnoliopsida</taxon>
        <taxon>Liliopsida</taxon>
        <taxon>Poales</taxon>
        <taxon>Poaceae</taxon>
        <taxon>PACMAD clade</taxon>
        <taxon>Panicoideae</taxon>
        <taxon>Panicodae</taxon>
        <taxon>Paniceae</taxon>
        <taxon>Anthephorinae</taxon>
        <taxon>Digitaria</taxon>
    </lineage>
</organism>
<dbReference type="InterPro" id="IPR039883">
    <property type="entry name" value="Fcf2/DNTTIP2"/>
</dbReference>
<evidence type="ECO:0000313" key="6">
    <source>
        <dbReference type="Proteomes" id="UP000636709"/>
    </source>
</evidence>
<accession>A0A835FTX7</accession>
<dbReference type="AlphaFoldDB" id="A0A835FTX7"/>
<feature type="domain" description="Fcf2 pre-rRNA processing C-terminal" evidence="4">
    <location>
        <begin position="71"/>
        <end position="165"/>
    </location>
</feature>
<proteinExistence type="predicted"/>
<dbReference type="EMBL" id="JACEFO010000268">
    <property type="protein sequence ID" value="KAF8775895.1"/>
    <property type="molecule type" value="Genomic_DNA"/>
</dbReference>
<dbReference type="PANTHER" id="PTHR21686">
    <property type="entry name" value="DEOXYNUCLEOTIDYLTRANSFERASE TERMINAL-INTERACTING PROTEIN 2"/>
    <property type="match status" value="1"/>
</dbReference>
<feature type="region of interest" description="Disordered" evidence="3">
    <location>
        <begin position="1"/>
        <end position="39"/>
    </location>
</feature>
<protein>
    <recommendedName>
        <fullName evidence="4">Fcf2 pre-rRNA processing C-terminal domain-containing protein</fullName>
    </recommendedName>
</protein>
<dbReference type="PANTHER" id="PTHR21686:SF12">
    <property type="entry name" value="DEOXYNUCLEOTIDYLTRANSFERASE TERMINAL-INTERACTING PROTEIN 2"/>
    <property type="match status" value="1"/>
</dbReference>
<evidence type="ECO:0000256" key="1">
    <source>
        <dbReference type="ARBA" id="ARBA00004604"/>
    </source>
</evidence>
<dbReference type="Proteomes" id="UP000636709">
    <property type="component" value="Unassembled WGS sequence"/>
</dbReference>
<name>A0A835FTX7_9POAL</name>
<feature type="region of interest" description="Disordered" evidence="3">
    <location>
        <begin position="164"/>
        <end position="197"/>
    </location>
</feature>
<reference evidence="5" key="1">
    <citation type="submission" date="2020-07" db="EMBL/GenBank/DDBJ databases">
        <title>Genome sequence and genetic diversity analysis of an under-domesticated orphan crop, white fonio (Digitaria exilis).</title>
        <authorList>
            <person name="Bennetzen J.L."/>
            <person name="Chen S."/>
            <person name="Ma X."/>
            <person name="Wang X."/>
            <person name="Yssel A.E.J."/>
            <person name="Chaluvadi S.R."/>
            <person name="Johnson M."/>
            <person name="Gangashetty P."/>
            <person name="Hamidou F."/>
            <person name="Sanogo M.D."/>
            <person name="Zwaenepoel A."/>
            <person name="Wallace J."/>
            <person name="Van De Peer Y."/>
            <person name="Van Deynze A."/>
        </authorList>
    </citation>
    <scope>NUCLEOTIDE SEQUENCE</scope>
    <source>
        <tissue evidence="5">Leaves</tissue>
    </source>
</reference>
<evidence type="ECO:0000256" key="3">
    <source>
        <dbReference type="SAM" id="MobiDB-lite"/>
    </source>
</evidence>
<keyword evidence="2" id="KW-0539">Nucleus</keyword>
<dbReference type="GO" id="GO:0003723">
    <property type="term" value="F:RNA binding"/>
    <property type="evidence" value="ECO:0007669"/>
    <property type="project" value="TreeGrafter"/>
</dbReference>
<evidence type="ECO:0000259" key="4">
    <source>
        <dbReference type="Pfam" id="PF08698"/>
    </source>
</evidence>
<dbReference type="InterPro" id="IPR014810">
    <property type="entry name" value="Fcf2_C"/>
</dbReference>
<comment type="caution">
    <text evidence="5">The sequence shown here is derived from an EMBL/GenBank/DDBJ whole genome shotgun (WGS) entry which is preliminary data.</text>
</comment>
<keyword evidence="6" id="KW-1185">Reference proteome</keyword>
<dbReference type="Pfam" id="PF08698">
    <property type="entry name" value="Fcf2"/>
    <property type="match status" value="1"/>
</dbReference>
<dbReference type="GO" id="GO:0005730">
    <property type="term" value="C:nucleolus"/>
    <property type="evidence" value="ECO:0007669"/>
    <property type="project" value="UniProtKB-SubCell"/>
</dbReference>
<evidence type="ECO:0000313" key="5">
    <source>
        <dbReference type="EMBL" id="KAF8775895.1"/>
    </source>
</evidence>